<dbReference type="Proteomes" id="UP000552683">
    <property type="component" value="Unassembled WGS sequence"/>
</dbReference>
<dbReference type="Gene3D" id="3.30.1490.20">
    <property type="entry name" value="ATP-grasp fold, A domain"/>
    <property type="match status" value="1"/>
</dbReference>
<feature type="domain" description="ATP-grasp" evidence="6">
    <location>
        <begin position="1"/>
        <end position="181"/>
    </location>
</feature>
<keyword evidence="3 4" id="KW-0067">ATP-binding</keyword>
<keyword evidence="8" id="KW-1185">Reference proteome</keyword>
<dbReference type="PANTHER" id="PTHR43585">
    <property type="entry name" value="FUMIPYRROLE BIOSYNTHESIS PROTEIN C"/>
    <property type="match status" value="1"/>
</dbReference>
<sequence length="272" mass="30552">MRTNLRDAECYPMSKASDSPSDADFPLVIKPRYGSGSKNVTVVLNASEYEKYATRLNLKSGEFLRESFVEGKEYGINAAVIEGEYIHVLARKKLLTPPPYRQSVGYVATPEIAAISERLKEVVKRLKLKNCLMHADVILRENGKPFVIELAPRPSGHYLTSDFVEIATGVNLTREWLNFVLNKPFSFEPKFLKSAMIKYFDFDYGVVPPNFSEIKDECGIVKFKCGDLKNLGEVKDGASLISRGYAIIIAESEEECLEKAGALMSKFTRIKE</sequence>
<organism evidence="7 8">
    <name type="scientific">Campylobacter massiliensis</name>
    <dbReference type="NCBI Taxonomy" id="2762557"/>
    <lineage>
        <taxon>Bacteria</taxon>
        <taxon>Pseudomonadati</taxon>
        <taxon>Campylobacterota</taxon>
        <taxon>Epsilonproteobacteria</taxon>
        <taxon>Campylobacterales</taxon>
        <taxon>Campylobacteraceae</taxon>
        <taxon>Campylobacter</taxon>
    </lineage>
</organism>
<name>A0A842JAY8_9BACT</name>
<evidence type="ECO:0000313" key="8">
    <source>
        <dbReference type="Proteomes" id="UP000552683"/>
    </source>
</evidence>
<dbReference type="RefSeq" id="WP_185899258.1">
    <property type="nucleotide sequence ID" value="NZ_JACLZK010000002.1"/>
</dbReference>
<dbReference type="Gene3D" id="3.30.470.20">
    <property type="entry name" value="ATP-grasp fold, B domain"/>
    <property type="match status" value="1"/>
</dbReference>
<dbReference type="GO" id="GO:0016874">
    <property type="term" value="F:ligase activity"/>
    <property type="evidence" value="ECO:0007669"/>
    <property type="project" value="UniProtKB-KW"/>
</dbReference>
<dbReference type="InterPro" id="IPR013815">
    <property type="entry name" value="ATP_grasp_subdomain_1"/>
</dbReference>
<gene>
    <name evidence="7" type="ORF">H7R39_10610</name>
</gene>
<dbReference type="InterPro" id="IPR052032">
    <property type="entry name" value="ATP-dep_AA_Ligase"/>
</dbReference>
<reference evidence="7 8" key="1">
    <citation type="submission" date="2020-08" db="EMBL/GenBank/DDBJ databases">
        <title>Complete genome and description of Campylobacter massiliensis Marseille-Q3452 sp. nov.</title>
        <authorList>
            <person name="Antezack A."/>
        </authorList>
    </citation>
    <scope>NUCLEOTIDE SEQUENCE [LARGE SCALE GENOMIC DNA]</scope>
    <source>
        <strain evidence="7 8">Marseille-Q3452</strain>
    </source>
</reference>
<dbReference type="GO" id="GO:0005524">
    <property type="term" value="F:ATP binding"/>
    <property type="evidence" value="ECO:0007669"/>
    <property type="project" value="UniProtKB-UniRule"/>
</dbReference>
<evidence type="ECO:0000259" key="6">
    <source>
        <dbReference type="PROSITE" id="PS50975"/>
    </source>
</evidence>
<dbReference type="GO" id="GO:0046872">
    <property type="term" value="F:metal ion binding"/>
    <property type="evidence" value="ECO:0007669"/>
    <property type="project" value="InterPro"/>
</dbReference>
<evidence type="ECO:0000256" key="2">
    <source>
        <dbReference type="ARBA" id="ARBA00022741"/>
    </source>
</evidence>
<dbReference type="AlphaFoldDB" id="A0A842JAY8"/>
<evidence type="ECO:0000313" key="7">
    <source>
        <dbReference type="EMBL" id="MBC2883695.1"/>
    </source>
</evidence>
<dbReference type="SUPFAM" id="SSF56059">
    <property type="entry name" value="Glutathione synthetase ATP-binding domain-like"/>
    <property type="match status" value="1"/>
</dbReference>
<keyword evidence="2 4" id="KW-0547">Nucleotide-binding</keyword>
<evidence type="ECO:0000256" key="3">
    <source>
        <dbReference type="ARBA" id="ARBA00022840"/>
    </source>
</evidence>
<dbReference type="Pfam" id="PF13535">
    <property type="entry name" value="ATP-grasp_4"/>
    <property type="match status" value="1"/>
</dbReference>
<protein>
    <submittedName>
        <fullName evidence="7">ATP-grasp domain-containing protein</fullName>
    </submittedName>
</protein>
<keyword evidence="1" id="KW-0436">Ligase</keyword>
<dbReference type="PROSITE" id="PS50975">
    <property type="entry name" value="ATP_GRASP"/>
    <property type="match status" value="1"/>
</dbReference>
<comment type="caution">
    <text evidence="7">The sequence shown here is derived from an EMBL/GenBank/DDBJ whole genome shotgun (WGS) entry which is preliminary data.</text>
</comment>
<accession>A0A842JAY8</accession>
<proteinExistence type="predicted"/>
<dbReference type="PANTHER" id="PTHR43585:SF2">
    <property type="entry name" value="ATP-GRASP ENZYME FSQD"/>
    <property type="match status" value="1"/>
</dbReference>
<dbReference type="InterPro" id="IPR011761">
    <property type="entry name" value="ATP-grasp"/>
</dbReference>
<evidence type="ECO:0000256" key="5">
    <source>
        <dbReference type="SAM" id="MobiDB-lite"/>
    </source>
</evidence>
<evidence type="ECO:0000256" key="1">
    <source>
        <dbReference type="ARBA" id="ARBA00022598"/>
    </source>
</evidence>
<dbReference type="EMBL" id="JACLZK010000002">
    <property type="protein sequence ID" value="MBC2883695.1"/>
    <property type="molecule type" value="Genomic_DNA"/>
</dbReference>
<evidence type="ECO:0000256" key="4">
    <source>
        <dbReference type="PROSITE-ProRule" id="PRU00409"/>
    </source>
</evidence>
<feature type="region of interest" description="Disordered" evidence="5">
    <location>
        <begin position="1"/>
        <end position="20"/>
    </location>
</feature>